<keyword evidence="1" id="KW-0812">Transmembrane</keyword>
<keyword evidence="1" id="KW-1133">Transmembrane helix</keyword>
<dbReference type="AlphaFoldDB" id="A0A7S6RE48"/>
<evidence type="ECO:0000256" key="1">
    <source>
        <dbReference type="SAM" id="Phobius"/>
    </source>
</evidence>
<dbReference type="RefSeq" id="WP_200988777.1">
    <property type="nucleotide sequence ID" value="NZ_CP063311.1"/>
</dbReference>
<sequence>MNKPEQSSHRTKNIVIENQKEKELMHDVLLLLQNLISREETTVKLIMDSLYDAGSVNLINHKFPARTLNRILKLISRTSKPVFRIFAWRWFKNNGPQLITNWMHSKIAFKTTQTAFNISAKKQVVLANPDPKLNPLIKPQYQLQEVKHLRSQVTLLTGILAGVVTVFGASFIWLGYSLERSHMERIVELQHQVKTLEASLKGY</sequence>
<accession>A0A7S6RE48</accession>
<protein>
    <submittedName>
        <fullName evidence="2">Uncharacterized protein</fullName>
    </submittedName>
</protein>
<reference evidence="3" key="1">
    <citation type="submission" date="2020-10" db="EMBL/GenBank/DDBJ databases">
        <title>Genome-based taxonomic classification of the species Anabaenopsis elenkinii.</title>
        <authorList>
            <person name="Delbaje E."/>
            <person name="Andreote A.P.D."/>
            <person name="Pellegrinetti T.A."/>
            <person name="Cruz R.B."/>
            <person name="Branco L.H.Z."/>
            <person name="Fiore M.F."/>
        </authorList>
    </citation>
    <scope>NUCLEOTIDE SEQUENCE [LARGE SCALE GENOMIC DNA]</scope>
    <source>
        <strain evidence="3">CCIBt3563</strain>
    </source>
</reference>
<proteinExistence type="predicted"/>
<gene>
    <name evidence="2" type="ORF">IM676_02185</name>
</gene>
<evidence type="ECO:0000313" key="2">
    <source>
        <dbReference type="EMBL" id="QOV23178.1"/>
    </source>
</evidence>
<keyword evidence="1" id="KW-0472">Membrane</keyword>
<feature type="transmembrane region" description="Helical" evidence="1">
    <location>
        <begin position="153"/>
        <end position="176"/>
    </location>
</feature>
<dbReference type="EMBL" id="CP063311">
    <property type="protein sequence ID" value="QOV23178.1"/>
    <property type="molecule type" value="Genomic_DNA"/>
</dbReference>
<evidence type="ECO:0000313" key="3">
    <source>
        <dbReference type="Proteomes" id="UP000593846"/>
    </source>
</evidence>
<name>A0A7S6RE48_9CYAN</name>
<dbReference type="KEGG" id="aee:IM676_02185"/>
<keyword evidence="3" id="KW-1185">Reference proteome</keyword>
<dbReference type="Proteomes" id="UP000593846">
    <property type="component" value="Chromosome"/>
</dbReference>
<organism evidence="2 3">
    <name type="scientific">Anabaenopsis elenkinii CCIBt3563</name>
    <dbReference type="NCBI Taxonomy" id="2779889"/>
    <lineage>
        <taxon>Bacteria</taxon>
        <taxon>Bacillati</taxon>
        <taxon>Cyanobacteriota</taxon>
        <taxon>Cyanophyceae</taxon>
        <taxon>Nostocales</taxon>
        <taxon>Nodulariaceae</taxon>
        <taxon>Anabaenopsis</taxon>
    </lineage>
</organism>